<dbReference type="AlphaFoldDB" id="A0A1G7N8X2"/>
<dbReference type="Proteomes" id="UP000199045">
    <property type="component" value="Unassembled WGS sequence"/>
</dbReference>
<evidence type="ECO:0000256" key="1">
    <source>
        <dbReference type="SAM" id="Phobius"/>
    </source>
</evidence>
<reference evidence="3" key="1">
    <citation type="submission" date="2016-10" db="EMBL/GenBank/DDBJ databases">
        <authorList>
            <person name="Varghese N."/>
            <person name="Submissions S."/>
        </authorList>
    </citation>
    <scope>NUCLEOTIDE SEQUENCE [LARGE SCALE GENOMIC DNA]</scope>
    <source>
        <strain evidence="3">DSM 527</strain>
    </source>
</reference>
<keyword evidence="1" id="KW-0472">Membrane</keyword>
<keyword evidence="1" id="KW-1133">Transmembrane helix</keyword>
<protein>
    <submittedName>
        <fullName evidence="2">Uncharacterized protein</fullName>
    </submittedName>
</protein>
<organism evidence="2 3">
    <name type="scientific">Chitinophaga filiformis</name>
    <name type="common">Myxococcus filiformis</name>
    <name type="synonym">Flexibacter filiformis</name>
    <dbReference type="NCBI Taxonomy" id="104663"/>
    <lineage>
        <taxon>Bacteria</taxon>
        <taxon>Pseudomonadati</taxon>
        <taxon>Bacteroidota</taxon>
        <taxon>Chitinophagia</taxon>
        <taxon>Chitinophagales</taxon>
        <taxon>Chitinophagaceae</taxon>
        <taxon>Chitinophaga</taxon>
    </lineage>
</organism>
<dbReference type="OrthoDB" id="1496270at2"/>
<name>A0A1G7N8X2_CHIFI</name>
<dbReference type="EMBL" id="FNBN01000002">
    <property type="protein sequence ID" value="SDF70391.1"/>
    <property type="molecule type" value="Genomic_DNA"/>
</dbReference>
<dbReference type="RefSeq" id="WP_089831286.1">
    <property type="nucleotide sequence ID" value="NZ_FNBN01000002.1"/>
</dbReference>
<evidence type="ECO:0000313" key="2">
    <source>
        <dbReference type="EMBL" id="SDF70391.1"/>
    </source>
</evidence>
<feature type="transmembrane region" description="Helical" evidence="1">
    <location>
        <begin position="83"/>
        <end position="103"/>
    </location>
</feature>
<sequence length="106" mass="12072">MKQCLIIIELVCGLVLVLALSRLTFVKKSIYYGWIDKNKKITLFDYVGQYDGAWIFKSIDYNELLSANPNDSLLKEYINEVRILKIISIIPVSITGMIVLGNICIL</sequence>
<accession>A0A1G7N8X2</accession>
<dbReference type="STRING" id="104663.SAMN04488121_102707"/>
<proteinExistence type="predicted"/>
<gene>
    <name evidence="2" type="ORF">SAMN04488121_102707</name>
</gene>
<evidence type="ECO:0000313" key="3">
    <source>
        <dbReference type="Proteomes" id="UP000199045"/>
    </source>
</evidence>
<feature type="transmembrane region" description="Helical" evidence="1">
    <location>
        <begin position="6"/>
        <end position="25"/>
    </location>
</feature>
<keyword evidence="1" id="KW-0812">Transmembrane</keyword>